<keyword evidence="8 12" id="KW-1133">Transmembrane helix</keyword>
<sequence>MSNTPAASSDHGQVVPNLPSETEPLLGRAGAVRQLDDAPFWKNLFLGTGFLAQIGLLILTLTVWCSIFSLPLGLFTFHPLFNSLGVLLVFEAILLLQPTHTSSQKVNGAITHSILTGLSLLLLVGAGVTIVLNKIRIKHAHFDSTHAILGLVVYILVLAQTIVGFAQFYAPHVFGSVENAKAIYKYHRIAGYTIQLLLVATLLAASRTTFALGPLDFKTWKVAIGSSLVVLGVFPRIKKEKLGFKRQ</sequence>
<dbReference type="PANTHER" id="PTHR15422">
    <property type="entry name" value="OS05G0565100 PROTEIN"/>
    <property type="match status" value="1"/>
</dbReference>
<keyword evidence="4" id="KW-0349">Heme</keyword>
<evidence type="ECO:0000256" key="1">
    <source>
        <dbReference type="ARBA" id="ARBA00001970"/>
    </source>
</evidence>
<gene>
    <name evidence="14" type="ORF">TWF481_005784</name>
</gene>
<comment type="subcellular location">
    <subcellularLocation>
        <location evidence="2">Membrane</location>
        <topology evidence="2">Multi-pass membrane protein</topology>
    </subcellularLocation>
</comment>
<feature type="transmembrane region" description="Helical" evidence="12">
    <location>
        <begin position="108"/>
        <end position="132"/>
    </location>
</feature>
<dbReference type="GO" id="GO:0016020">
    <property type="term" value="C:membrane"/>
    <property type="evidence" value="ECO:0007669"/>
    <property type="project" value="UniProtKB-SubCell"/>
</dbReference>
<evidence type="ECO:0000313" key="15">
    <source>
        <dbReference type="Proteomes" id="UP001370758"/>
    </source>
</evidence>
<reference evidence="14 15" key="1">
    <citation type="submission" date="2023-08" db="EMBL/GenBank/DDBJ databases">
        <authorList>
            <person name="Palmer J.M."/>
        </authorList>
    </citation>
    <scope>NUCLEOTIDE SEQUENCE [LARGE SCALE GENOMIC DNA]</scope>
    <source>
        <strain evidence="14 15">TWF481</strain>
    </source>
</reference>
<dbReference type="Gene3D" id="1.20.120.1770">
    <property type="match status" value="1"/>
</dbReference>
<comment type="cofactor">
    <cofactor evidence="1">
        <name>heme b</name>
        <dbReference type="ChEBI" id="CHEBI:60344"/>
    </cofactor>
</comment>
<evidence type="ECO:0000256" key="6">
    <source>
        <dbReference type="ARBA" id="ARBA00022723"/>
    </source>
</evidence>
<keyword evidence="3" id="KW-0813">Transport</keyword>
<feature type="compositionally biased region" description="Polar residues" evidence="11">
    <location>
        <begin position="1"/>
        <end position="11"/>
    </location>
</feature>
<keyword evidence="9" id="KW-0408">Iron</keyword>
<dbReference type="SMART" id="SM00665">
    <property type="entry name" value="B561"/>
    <property type="match status" value="1"/>
</dbReference>
<dbReference type="EMBL" id="JAVHJL010000003">
    <property type="protein sequence ID" value="KAK6507346.1"/>
    <property type="molecule type" value="Genomic_DNA"/>
</dbReference>
<keyword evidence="15" id="KW-1185">Reference proteome</keyword>
<keyword evidence="6" id="KW-0479">Metal-binding</keyword>
<keyword evidence="5 12" id="KW-0812">Transmembrane</keyword>
<organism evidence="14 15">
    <name type="scientific">Arthrobotrys musiformis</name>
    <dbReference type="NCBI Taxonomy" id="47236"/>
    <lineage>
        <taxon>Eukaryota</taxon>
        <taxon>Fungi</taxon>
        <taxon>Dikarya</taxon>
        <taxon>Ascomycota</taxon>
        <taxon>Pezizomycotina</taxon>
        <taxon>Orbiliomycetes</taxon>
        <taxon>Orbiliales</taxon>
        <taxon>Orbiliaceae</taxon>
        <taxon>Arthrobotrys</taxon>
    </lineage>
</organism>
<evidence type="ECO:0000256" key="12">
    <source>
        <dbReference type="SAM" id="Phobius"/>
    </source>
</evidence>
<dbReference type="Pfam" id="PF03188">
    <property type="entry name" value="Cytochrom_B561"/>
    <property type="match status" value="1"/>
</dbReference>
<accession>A0AAV9WFQ2</accession>
<protein>
    <recommendedName>
        <fullName evidence="13">Cytochrome b561 domain-containing protein</fullName>
    </recommendedName>
</protein>
<feature type="region of interest" description="Disordered" evidence="11">
    <location>
        <begin position="1"/>
        <end position="22"/>
    </location>
</feature>
<feature type="transmembrane region" description="Helical" evidence="12">
    <location>
        <begin position="76"/>
        <end position="96"/>
    </location>
</feature>
<feature type="transmembrane region" description="Helical" evidence="12">
    <location>
        <begin position="44"/>
        <end position="70"/>
    </location>
</feature>
<comment type="caution">
    <text evidence="14">The sequence shown here is derived from an EMBL/GenBank/DDBJ whole genome shotgun (WGS) entry which is preliminary data.</text>
</comment>
<feature type="domain" description="Cytochrome b561" evidence="13">
    <location>
        <begin position="42"/>
        <end position="240"/>
    </location>
</feature>
<evidence type="ECO:0000256" key="9">
    <source>
        <dbReference type="ARBA" id="ARBA00023004"/>
    </source>
</evidence>
<proteinExistence type="predicted"/>
<evidence type="ECO:0000256" key="4">
    <source>
        <dbReference type="ARBA" id="ARBA00022617"/>
    </source>
</evidence>
<dbReference type="Proteomes" id="UP001370758">
    <property type="component" value="Unassembled WGS sequence"/>
</dbReference>
<evidence type="ECO:0000256" key="2">
    <source>
        <dbReference type="ARBA" id="ARBA00004141"/>
    </source>
</evidence>
<dbReference type="InterPro" id="IPR006593">
    <property type="entry name" value="Cyt_b561/ferric_Rdtase_TM"/>
</dbReference>
<dbReference type="GO" id="GO:0046872">
    <property type="term" value="F:metal ion binding"/>
    <property type="evidence" value="ECO:0007669"/>
    <property type="project" value="UniProtKB-KW"/>
</dbReference>
<dbReference type="GO" id="GO:0140575">
    <property type="term" value="F:transmembrane monodehydroascorbate reductase activity"/>
    <property type="evidence" value="ECO:0007669"/>
    <property type="project" value="InterPro"/>
</dbReference>
<evidence type="ECO:0000259" key="13">
    <source>
        <dbReference type="PROSITE" id="PS50939"/>
    </source>
</evidence>
<evidence type="ECO:0000256" key="10">
    <source>
        <dbReference type="ARBA" id="ARBA00023136"/>
    </source>
</evidence>
<dbReference type="AlphaFoldDB" id="A0AAV9WFQ2"/>
<dbReference type="PANTHER" id="PTHR15422:SF45">
    <property type="entry name" value="CYTOCHROME B561 DOMAIN-CONTAINING PROTEIN"/>
    <property type="match status" value="1"/>
</dbReference>
<evidence type="ECO:0000256" key="11">
    <source>
        <dbReference type="SAM" id="MobiDB-lite"/>
    </source>
</evidence>
<name>A0AAV9WFQ2_9PEZI</name>
<evidence type="ECO:0000256" key="8">
    <source>
        <dbReference type="ARBA" id="ARBA00022989"/>
    </source>
</evidence>
<evidence type="ECO:0000256" key="7">
    <source>
        <dbReference type="ARBA" id="ARBA00022982"/>
    </source>
</evidence>
<dbReference type="InterPro" id="IPR045150">
    <property type="entry name" value="CYB561D1/2"/>
</dbReference>
<dbReference type="CDD" id="cd08761">
    <property type="entry name" value="Cyt_b561_CYB561D2_like"/>
    <property type="match status" value="1"/>
</dbReference>
<feature type="transmembrane region" description="Helical" evidence="12">
    <location>
        <begin position="147"/>
        <end position="169"/>
    </location>
</feature>
<keyword evidence="10 12" id="KW-0472">Membrane</keyword>
<evidence type="ECO:0000313" key="14">
    <source>
        <dbReference type="EMBL" id="KAK6507346.1"/>
    </source>
</evidence>
<keyword evidence="7" id="KW-0249">Electron transport</keyword>
<evidence type="ECO:0000256" key="3">
    <source>
        <dbReference type="ARBA" id="ARBA00022448"/>
    </source>
</evidence>
<evidence type="ECO:0000256" key="5">
    <source>
        <dbReference type="ARBA" id="ARBA00022692"/>
    </source>
</evidence>
<feature type="transmembrane region" description="Helical" evidence="12">
    <location>
        <begin position="189"/>
        <end position="207"/>
    </location>
</feature>
<dbReference type="PROSITE" id="PS50939">
    <property type="entry name" value="CYTOCHROME_B561"/>
    <property type="match status" value="1"/>
</dbReference>